<dbReference type="InterPro" id="IPR023210">
    <property type="entry name" value="NADP_OxRdtase_dom"/>
</dbReference>
<dbReference type="Gene3D" id="3.20.20.100">
    <property type="entry name" value="NADP-dependent oxidoreductase domain"/>
    <property type="match status" value="1"/>
</dbReference>
<evidence type="ECO:0000313" key="3">
    <source>
        <dbReference type="EMBL" id="WJW66519.1"/>
    </source>
</evidence>
<reference evidence="2 4" key="1">
    <citation type="submission" date="2020-06" db="EMBL/GenBank/DDBJ databases">
        <title>Anoxygenic phototrophic Chloroflexota member uses a Type I reaction center.</title>
        <authorList>
            <person name="Tsuji J.M."/>
            <person name="Shaw N.A."/>
            <person name="Nagashima S."/>
            <person name="Venkiteswaran J."/>
            <person name="Schiff S.L."/>
            <person name="Hanada S."/>
            <person name="Tank M."/>
            <person name="Neufeld J.D."/>
        </authorList>
    </citation>
    <scope>NUCLEOTIDE SEQUENCE [LARGE SCALE GENOMIC DNA]</scope>
    <source>
        <strain evidence="2">L227-S17</strain>
    </source>
</reference>
<proteinExistence type="predicted"/>
<dbReference type="Proteomes" id="UP000521676">
    <property type="component" value="Unassembled WGS sequence"/>
</dbReference>
<dbReference type="RefSeq" id="WP_341468407.1">
    <property type="nucleotide sequence ID" value="NZ_CP128399.1"/>
</dbReference>
<gene>
    <name evidence="2" type="ORF">HXX08_02010</name>
    <name evidence="3" type="ORF">OZ401_002322</name>
</gene>
<dbReference type="InterPro" id="IPR036812">
    <property type="entry name" value="NAD(P)_OxRdtase_dom_sf"/>
</dbReference>
<dbReference type="Proteomes" id="UP001431572">
    <property type="component" value="Chromosome 1"/>
</dbReference>
<dbReference type="SUPFAM" id="SSF51430">
    <property type="entry name" value="NAD(P)-linked oxidoreductase"/>
    <property type="match status" value="1"/>
</dbReference>
<organism evidence="2 4">
    <name type="scientific">Candidatus Chlorohelix allophototropha</name>
    <dbReference type="NCBI Taxonomy" id="3003348"/>
    <lineage>
        <taxon>Bacteria</taxon>
        <taxon>Bacillati</taxon>
        <taxon>Chloroflexota</taxon>
        <taxon>Chloroflexia</taxon>
        <taxon>Candidatus Chloroheliales</taxon>
        <taxon>Candidatus Chloroheliaceae</taxon>
        <taxon>Candidatus Chlorohelix</taxon>
    </lineage>
</organism>
<reference evidence="3" key="2">
    <citation type="journal article" date="2024" name="Nature">
        <title>Anoxygenic phototroph of the Chloroflexota uses a type I reaction centre.</title>
        <authorList>
            <person name="Tsuji J.M."/>
            <person name="Shaw N.A."/>
            <person name="Nagashima S."/>
            <person name="Venkiteswaran J.J."/>
            <person name="Schiff S.L."/>
            <person name="Watanabe T."/>
            <person name="Fukui M."/>
            <person name="Hanada S."/>
            <person name="Tank M."/>
            <person name="Neufeld J.D."/>
        </authorList>
    </citation>
    <scope>NUCLEOTIDE SEQUENCE</scope>
    <source>
        <strain evidence="3">L227-S17</strain>
    </source>
</reference>
<keyword evidence="5" id="KW-1185">Reference proteome</keyword>
<name>A0A8T7LZ31_9CHLR</name>
<protein>
    <submittedName>
        <fullName evidence="2">Aldo/keto reductase</fullName>
    </submittedName>
</protein>
<feature type="domain" description="NADP-dependent oxidoreductase" evidence="1">
    <location>
        <begin position="19"/>
        <end position="319"/>
    </location>
</feature>
<evidence type="ECO:0000313" key="4">
    <source>
        <dbReference type="Proteomes" id="UP000521676"/>
    </source>
</evidence>
<dbReference type="EMBL" id="JACATZ010000001">
    <property type="protein sequence ID" value="NWJ44630.1"/>
    <property type="molecule type" value="Genomic_DNA"/>
</dbReference>
<evidence type="ECO:0000313" key="5">
    <source>
        <dbReference type="Proteomes" id="UP001431572"/>
    </source>
</evidence>
<dbReference type="CDD" id="cd19101">
    <property type="entry name" value="AKR_unchar"/>
    <property type="match status" value="1"/>
</dbReference>
<dbReference type="EMBL" id="CP128399">
    <property type="protein sequence ID" value="WJW66519.1"/>
    <property type="molecule type" value="Genomic_DNA"/>
</dbReference>
<evidence type="ECO:0000313" key="2">
    <source>
        <dbReference type="EMBL" id="NWJ44630.1"/>
    </source>
</evidence>
<sequence>MSLDYDAYLQLAPGIKMCRILNGMWQVSGGHGVINLRSAVYSMFAYYEAGFTTWDLADHYGPAEDFIGQFRRQLAINKGEKAVWETLAFTKWVPSPGQMTRKIVEDNINISLRRMGVQALDMLQFHWWDYSDTNYLEALKYLAELQNEGKIHLVSLTNFDTAHLQIILDKGIKIATNQVQFSPVDMRPLVEMAQLCDEHDIKLLTYGTVCGGLLSDRYLNQPEPSGAALNTVSLRKYKQMVDGWGGWKLFQQLLQTLKRIAVKHNVSISNVAMRYILNQTAVGGVIVGARLGITEHIEDNARVFKLKLDGEDEAALQEVLSKSNDLYQLIGDCGAEYRR</sequence>
<evidence type="ECO:0000259" key="1">
    <source>
        <dbReference type="Pfam" id="PF00248"/>
    </source>
</evidence>
<dbReference type="AlphaFoldDB" id="A0A8T7LZ31"/>
<dbReference type="PANTHER" id="PTHR43147:SF2">
    <property type="entry name" value="NADP-DEPENDENT OXIDOREDUCTASE DOMAIN-CONTAINING PROTEIN"/>
    <property type="match status" value="1"/>
</dbReference>
<dbReference type="PANTHER" id="PTHR43147">
    <property type="entry name" value="PROTEIN TAS"/>
    <property type="match status" value="1"/>
</dbReference>
<dbReference type="Pfam" id="PF00248">
    <property type="entry name" value="Aldo_ket_red"/>
    <property type="match status" value="1"/>
</dbReference>
<accession>A0A8T7LZ31</accession>